<proteinExistence type="predicted"/>
<reference evidence="2" key="1">
    <citation type="journal article" date="2019" name="Int. J. Syst. Evol. Microbiol.">
        <title>The Global Catalogue of Microorganisms (GCM) 10K type strain sequencing project: providing services to taxonomists for standard genome sequencing and annotation.</title>
        <authorList>
            <consortium name="The Broad Institute Genomics Platform"/>
            <consortium name="The Broad Institute Genome Sequencing Center for Infectious Disease"/>
            <person name="Wu L."/>
            <person name="Ma J."/>
        </authorList>
    </citation>
    <scope>NUCLEOTIDE SEQUENCE [LARGE SCALE GENOMIC DNA]</scope>
    <source>
        <strain evidence="2">CGMCC 4.7641</strain>
    </source>
</reference>
<name>A0ABW5HM69_9PSEU</name>
<gene>
    <name evidence="1" type="ORF">ACFSVL_43545</name>
</gene>
<evidence type="ECO:0000313" key="2">
    <source>
        <dbReference type="Proteomes" id="UP001597483"/>
    </source>
</evidence>
<dbReference type="InterPro" id="IPR041881">
    <property type="entry name" value="PqqD_sf"/>
</dbReference>
<evidence type="ECO:0000313" key="1">
    <source>
        <dbReference type="EMBL" id="MFD2474345.1"/>
    </source>
</evidence>
<dbReference type="RefSeq" id="WP_378313550.1">
    <property type="nucleotide sequence ID" value="NZ_JBHUKS010000037.1"/>
</dbReference>
<dbReference type="Pfam" id="PF05402">
    <property type="entry name" value="PqqD"/>
    <property type="match status" value="1"/>
</dbReference>
<accession>A0ABW5HM69</accession>
<comment type="caution">
    <text evidence="1">The sequence shown here is derived from an EMBL/GenBank/DDBJ whole genome shotgun (WGS) entry which is preliminary data.</text>
</comment>
<dbReference type="EMBL" id="JBHUKS010000037">
    <property type="protein sequence ID" value="MFD2474345.1"/>
    <property type="molecule type" value="Genomic_DNA"/>
</dbReference>
<dbReference type="Proteomes" id="UP001597483">
    <property type="component" value="Unassembled WGS sequence"/>
</dbReference>
<dbReference type="Gene3D" id="1.10.10.1150">
    <property type="entry name" value="Coenzyme PQQ synthesis protein D (PqqD)"/>
    <property type="match status" value="1"/>
</dbReference>
<dbReference type="InterPro" id="IPR008792">
    <property type="entry name" value="PQQD"/>
</dbReference>
<sequence>MPGTEISGDSVPRRCAEVRTRRYRGRLFIANTAQAFELNEQAEFAFRLVDGAATVREIGAQLAEHYRYAVADAVSDTAELMTLFAERQVVEFAEDHAVAESSVQS</sequence>
<organism evidence="1 2">
    <name type="scientific">Amycolatopsis silviterrae</name>
    <dbReference type="NCBI Taxonomy" id="1656914"/>
    <lineage>
        <taxon>Bacteria</taxon>
        <taxon>Bacillati</taxon>
        <taxon>Actinomycetota</taxon>
        <taxon>Actinomycetes</taxon>
        <taxon>Pseudonocardiales</taxon>
        <taxon>Pseudonocardiaceae</taxon>
        <taxon>Amycolatopsis</taxon>
    </lineage>
</organism>
<keyword evidence="2" id="KW-1185">Reference proteome</keyword>
<protein>
    <submittedName>
        <fullName evidence="1">PqqD family protein</fullName>
    </submittedName>
</protein>